<name>X6LF05_RETFI</name>
<reference evidence="1 2" key="1">
    <citation type="journal article" date="2013" name="Curr. Biol.">
        <title>The Genome of the Foraminiferan Reticulomyxa filosa.</title>
        <authorList>
            <person name="Glockner G."/>
            <person name="Hulsmann N."/>
            <person name="Schleicher M."/>
            <person name="Noegel A.A."/>
            <person name="Eichinger L."/>
            <person name="Gallinger C."/>
            <person name="Pawlowski J."/>
            <person name="Sierra R."/>
            <person name="Euteneuer U."/>
            <person name="Pillet L."/>
            <person name="Moustafa A."/>
            <person name="Platzer M."/>
            <person name="Groth M."/>
            <person name="Szafranski K."/>
            <person name="Schliwa M."/>
        </authorList>
    </citation>
    <scope>NUCLEOTIDE SEQUENCE [LARGE SCALE GENOMIC DNA]</scope>
</reference>
<dbReference type="Proteomes" id="UP000023152">
    <property type="component" value="Unassembled WGS sequence"/>
</dbReference>
<feature type="non-terminal residue" evidence="1">
    <location>
        <position position="120"/>
    </location>
</feature>
<protein>
    <submittedName>
        <fullName evidence="1">Uncharacterized protein</fullName>
    </submittedName>
</protein>
<proteinExistence type="predicted"/>
<evidence type="ECO:0000313" key="2">
    <source>
        <dbReference type="Proteomes" id="UP000023152"/>
    </source>
</evidence>
<accession>X6LF05</accession>
<feature type="non-terminal residue" evidence="1">
    <location>
        <position position="1"/>
    </location>
</feature>
<comment type="caution">
    <text evidence="1">The sequence shown here is derived from an EMBL/GenBank/DDBJ whole genome shotgun (WGS) entry which is preliminary data.</text>
</comment>
<organism evidence="1 2">
    <name type="scientific">Reticulomyxa filosa</name>
    <dbReference type="NCBI Taxonomy" id="46433"/>
    <lineage>
        <taxon>Eukaryota</taxon>
        <taxon>Sar</taxon>
        <taxon>Rhizaria</taxon>
        <taxon>Retaria</taxon>
        <taxon>Foraminifera</taxon>
        <taxon>Monothalamids</taxon>
        <taxon>Reticulomyxidae</taxon>
        <taxon>Reticulomyxa</taxon>
    </lineage>
</organism>
<keyword evidence="2" id="KW-1185">Reference proteome</keyword>
<dbReference type="EMBL" id="ASPP01042539">
    <property type="protein sequence ID" value="ETN99915.1"/>
    <property type="molecule type" value="Genomic_DNA"/>
</dbReference>
<sequence length="120" mass="13908">NQKVNESLFLLLLQHKIDEKQDAFLQARAERENQNLLSSYCNDPLFRIPLAHTHVLINCCKKNLRVPVRDNISKKIQDIVQECGKKNTLAGYYTLRQNISLEDYFTVQDSSCVLRVVCVK</sequence>
<dbReference type="AlphaFoldDB" id="X6LF05"/>
<evidence type="ECO:0000313" key="1">
    <source>
        <dbReference type="EMBL" id="ETN99915.1"/>
    </source>
</evidence>
<gene>
    <name evidence="1" type="ORF">RFI_37552</name>
</gene>